<organism evidence="1 2">
    <name type="scientific">Metabacillus mangrovi</name>
    <dbReference type="NCBI Taxonomy" id="1491830"/>
    <lineage>
        <taxon>Bacteria</taxon>
        <taxon>Bacillati</taxon>
        <taxon>Bacillota</taxon>
        <taxon>Bacilli</taxon>
        <taxon>Bacillales</taxon>
        <taxon>Bacillaceae</taxon>
        <taxon>Metabacillus</taxon>
    </lineage>
</organism>
<sequence length="53" mass="6567">MRKYSRYSMEEFIRINKEEITRSPELMDKLEKKIEERYTVVYPQTKKVQTGKH</sequence>
<gene>
    <name evidence="1" type="ORF">GKZ89_04610</name>
</gene>
<name>A0A7X2V431_9BACI</name>
<accession>A0A7X2V431</accession>
<proteinExistence type="predicted"/>
<reference evidence="1 2" key="1">
    <citation type="journal article" date="2017" name="Int. J. Syst. Evol. Microbiol.">
        <title>Bacillus mangrovi sp. nov., isolated from a sediment sample from a mangrove forest.</title>
        <authorList>
            <person name="Gupta V."/>
            <person name="Singh P.K."/>
            <person name="Korpole S."/>
            <person name="Tanuku N.R.S."/>
            <person name="Pinnaka A.K."/>
        </authorList>
    </citation>
    <scope>NUCLEOTIDE SEQUENCE [LARGE SCALE GENOMIC DNA]</scope>
    <source>
        <strain evidence="1 2">KCTC 33872</strain>
    </source>
</reference>
<keyword evidence="2" id="KW-1185">Reference proteome</keyword>
<protein>
    <submittedName>
        <fullName evidence="1">FbpB family small basic protein</fullName>
    </submittedName>
</protein>
<evidence type="ECO:0000313" key="1">
    <source>
        <dbReference type="EMBL" id="MTH52681.1"/>
    </source>
</evidence>
<dbReference type="Pfam" id="PF13040">
    <property type="entry name" value="Fur_reg_FbpB"/>
    <property type="match status" value="1"/>
</dbReference>
<dbReference type="InterPro" id="IPR025004">
    <property type="entry name" value="SenN/SenS"/>
</dbReference>
<dbReference type="RefSeq" id="WP_155111220.1">
    <property type="nucleotide sequence ID" value="NZ_WMIB01000002.1"/>
</dbReference>
<dbReference type="OrthoDB" id="2928380at2"/>
<evidence type="ECO:0000313" key="2">
    <source>
        <dbReference type="Proteomes" id="UP000434639"/>
    </source>
</evidence>
<dbReference type="Proteomes" id="UP000434639">
    <property type="component" value="Unassembled WGS sequence"/>
</dbReference>
<comment type="caution">
    <text evidence="1">The sequence shown here is derived from an EMBL/GenBank/DDBJ whole genome shotgun (WGS) entry which is preliminary data.</text>
</comment>
<dbReference type="EMBL" id="WMIB01000002">
    <property type="protein sequence ID" value="MTH52681.1"/>
    <property type="molecule type" value="Genomic_DNA"/>
</dbReference>
<dbReference type="AlphaFoldDB" id="A0A7X2V431"/>